<keyword evidence="2" id="KW-0547">Nucleotide-binding</keyword>
<dbReference type="EC" id="5.6.2.4" evidence="7"/>
<dbReference type="InterPro" id="IPR014001">
    <property type="entry name" value="Helicase_ATP-bd"/>
</dbReference>
<dbReference type="PROSITE" id="PS51194">
    <property type="entry name" value="HELICASE_CTER"/>
    <property type="match status" value="1"/>
</dbReference>
<dbReference type="SMART" id="SM00490">
    <property type="entry name" value="HELICc"/>
    <property type="match status" value="1"/>
</dbReference>
<accession>A0ABR3EUG8</accession>
<dbReference type="SUPFAM" id="SSF52540">
    <property type="entry name" value="P-loop containing nucleoside triphosphate hydrolases"/>
    <property type="match status" value="1"/>
</dbReference>
<feature type="transmembrane region" description="Helical" evidence="9">
    <location>
        <begin position="1179"/>
        <end position="1200"/>
    </location>
</feature>
<feature type="compositionally biased region" description="Low complexity" evidence="8">
    <location>
        <begin position="1859"/>
        <end position="1871"/>
    </location>
</feature>
<evidence type="ECO:0000256" key="9">
    <source>
        <dbReference type="SAM" id="Phobius"/>
    </source>
</evidence>
<dbReference type="PROSITE" id="PS00028">
    <property type="entry name" value="ZINC_FINGER_C2H2_1"/>
    <property type="match status" value="1"/>
</dbReference>
<evidence type="ECO:0000259" key="10">
    <source>
        <dbReference type="PROSITE" id="PS51192"/>
    </source>
</evidence>
<evidence type="ECO:0000259" key="11">
    <source>
        <dbReference type="PROSITE" id="PS51194"/>
    </source>
</evidence>
<dbReference type="EMBL" id="JBAHYK010001861">
    <property type="protein sequence ID" value="KAL0566552.1"/>
    <property type="molecule type" value="Genomic_DNA"/>
</dbReference>
<keyword evidence="4" id="KW-0238">DNA-binding</keyword>
<dbReference type="SMART" id="SM00487">
    <property type="entry name" value="DEXDc"/>
    <property type="match status" value="1"/>
</dbReference>
<dbReference type="Pfam" id="PF00270">
    <property type="entry name" value="DEAD"/>
    <property type="match status" value="1"/>
</dbReference>
<evidence type="ECO:0000256" key="6">
    <source>
        <dbReference type="ARBA" id="ARBA00034617"/>
    </source>
</evidence>
<feature type="region of interest" description="Disordered" evidence="8">
    <location>
        <begin position="107"/>
        <end position="168"/>
    </location>
</feature>
<dbReference type="PANTHER" id="PTHR13710:SF105">
    <property type="entry name" value="ATP-DEPENDENT DNA HELICASE Q1"/>
    <property type="match status" value="1"/>
</dbReference>
<sequence length="2250" mass="255496">MVKPCLEPVCYRRTVNQKESVHKTTYHSTKHKFDYKGQSVTVLRQDDGKIPCPCGSPEHARFNWYKVRSICQMDPHPAPENLTRFVDEPYEVYGQETLDNLADHFGSEPYTIEEPAPASNSSEDTIMHAPDSEPIPNDSEDVDMAADSIDPPPNESQSFLFSTSTQQATAGDDIEQLTHSVDRVEISDSESEQEDGEEDTVDGDDEGQEEAEDERLAQEDPVTFLEKWNILYEKSFRRTICLECEAFVPYDFMRAHQKSKHFKGRTPYPAKPTLLAVFHSLRADEPLPIPFDGIPSIAGVKVVPGIQCIAEGCLTCCKNRKRMNEHYDEAHKDIPLEKREYPAVDVQSTSLFFGTRKYFRVVRSTTFVCQVYQDMERLAASLASVPETYTAADSAQQKSVVMAATNWDQLIAGVNLKVARLLVDAPRPDEEHLQSLKALMVEYYEEISSELEKIAVLTRRHLACDLFGYVAFNSSVQTHTDYQICRKTEKVPFKPLQEGSSMRADCALMTRFLFFLLRAISNPVPNFPIYVHPESLHKLTEMERLLKDPLSGPAPTKVALHKALWSLLSQPSPQYLQDERNCPLTRFLLIDHLIDNSGTLTKTKLIPPSISKAQWCLRATAAREILRRMEIDGMTSQSAYTEIVEKWVSEETSCMFSSMRQSMALLSALAIREQEPASLNFSPDYSVLSVHEHPVVISTFFLRIRQLIVTTEAKVMKLFRNCPEATGWMERIDRALNPDKSATKDWIADRHEERLPPYCPYDEPRNGMKDSREDLWKHLCNDPKFFKVVNGKTRPCHGAIRDWLSEVDEVVKALFYLVFVTWGGGARGTEMQHLYYANHPTHTRHHVFFNGISTFIIEYTKTFSRYGHGRLVARTPAPSVSRLLIVVTWQVYWACQRLSIAIGRDPEDADRYLYEIFLLKGRSMTSEKYSETLAEFNTITTGFPLTLQPFRQFMSALLIRYTQSTFTDPDDEETRLAHESFGHSAAVGQSNYGITHLTDLTGIATDRMAQMQRVSYRWHAAVGVIHESLVDKLDAIDPTVNVPATKESQALVATFKSNHRILHDHITATAQSTAEQYQRFIRRELELQTTAIIENLRPNAIPASSPSNSQLAPAPMVPIHPSILPAVARLLGNHQTGKPTKFTSPEQAALLQSVGSPHHILGVLATGEGKSLGFFIGPLLYPNSLFIVVTPLVALTEDLYRRMGLTYMRGGRWGEDTFDPMTAEIVLVGAHRAGDKDFRDWLQCEAIQGRLKRLFIDECHKVVTDRDYRSCFKVFHFLTAAGVPITFLSATMMPRSVPMLLSVMKIHHPLLVHEIRKPTARPNIKYIVKKIEEKEWVEEIRRYVEEKSKTMSEEDRGIIFTQTTAEARILSEALGCDFYISRIVDEPAENTVLKREVFTRWRSGKPRCKCWVAATQAFGMGIDYHSVTIVIHLNPSKISDYDQETGRLGRNGKPAIAMTFYYELPRKFDPKKSEDDDGIDHAGRNEMRKFIETTECVRLVFSVFGSRVYSCAAINGELCYNCERVTQEPYNYVLPSYPRHDLPLVPEPSEETARFMDVDTVPAQQRLVPMNVQINARNITGHGADVNVIQRQLARVLDDVAQVGCADCWVYNEDHSTSTHTRRNEMAFQGTLGTIRRMRVLTSLEWPYCCYCWVPWRGPCGHEPCQKGEKVNPAECKYQIHDPLTKQPTPIIPTLVALIFATLDNDENFVYNKGIANDLGVREWNDPVQFEHWLKSVDHQDDAPRAMESEIRCPVCPEIVVDLDALQEHMSHHDWTNPLMVFTVNGIPRTISRTRGLAEGVYNCSVCWVQVHALSMYGHMKMLHRDDQPPTPAKRTIEDEPQGHQREQPEKRVKTDPQSSSLSSSSSSALLPITPPSTAPSRYKPAASDLYIFAKVGKTVKPRPKVVRFHVDVSQVIKAGQTSAIQVMDYVYKRMKFNVGNCVGHSVLFGVTPAEHASLQKCAMSWMEDPVFVDWFKVLLNAPKDIACYSCYTPLGADLLFQHEKWCPKQMKKTANERQSWEDWWQGVPYLIWRVPALREVVFTYLGVPAGLLDETFDYASWLGQKVTKPGTGAYADKRFTNYVLVQYVFWVLRDTKIVWPEGGFEIPDTEPELTTDVRISEQLKDGIRLYPPSCIIAPIFSLVCRHRSLSPCKPYLPLDVVSSLANATFHQGLIFPYNVSLARPPRLFVKPSCNSTLTPNHATHDLSTSSHSLRIPFTDEYTLQICTTIIERLITALNAFMSLFSLTQL</sequence>
<dbReference type="PROSITE" id="PS51192">
    <property type="entry name" value="HELICASE_ATP_BIND_1"/>
    <property type="match status" value="1"/>
</dbReference>
<dbReference type="PANTHER" id="PTHR13710">
    <property type="entry name" value="DNA HELICASE RECQ FAMILY MEMBER"/>
    <property type="match status" value="1"/>
</dbReference>
<keyword evidence="13" id="KW-1185">Reference proteome</keyword>
<feature type="compositionally biased region" description="Basic and acidic residues" evidence="8">
    <location>
        <begin position="1835"/>
        <end position="1855"/>
    </location>
</feature>
<keyword evidence="5" id="KW-0413">Isomerase</keyword>
<evidence type="ECO:0000256" key="3">
    <source>
        <dbReference type="ARBA" id="ARBA00022840"/>
    </source>
</evidence>
<feature type="transmembrane region" description="Helical" evidence="9">
    <location>
        <begin position="1274"/>
        <end position="1293"/>
    </location>
</feature>
<feature type="domain" description="Helicase C-terminal" evidence="11">
    <location>
        <begin position="1336"/>
        <end position="1491"/>
    </location>
</feature>
<dbReference type="InterPro" id="IPR013087">
    <property type="entry name" value="Znf_C2H2_type"/>
</dbReference>
<feature type="compositionally biased region" description="Low complexity" evidence="8">
    <location>
        <begin position="156"/>
        <end position="167"/>
    </location>
</feature>
<dbReference type="InterPro" id="IPR027417">
    <property type="entry name" value="P-loop_NTPase"/>
</dbReference>
<gene>
    <name evidence="12" type="ORF">V5O48_015458</name>
</gene>
<proteinExistence type="inferred from homology"/>
<organism evidence="12 13">
    <name type="scientific">Marasmius crinis-equi</name>
    <dbReference type="NCBI Taxonomy" id="585013"/>
    <lineage>
        <taxon>Eukaryota</taxon>
        <taxon>Fungi</taxon>
        <taxon>Dikarya</taxon>
        <taxon>Basidiomycota</taxon>
        <taxon>Agaricomycotina</taxon>
        <taxon>Agaricomycetes</taxon>
        <taxon>Agaricomycetidae</taxon>
        <taxon>Agaricales</taxon>
        <taxon>Marasmiineae</taxon>
        <taxon>Marasmiaceae</taxon>
        <taxon>Marasmius</taxon>
    </lineage>
</organism>
<evidence type="ECO:0000256" key="2">
    <source>
        <dbReference type="ARBA" id="ARBA00022741"/>
    </source>
</evidence>
<dbReference type="SMART" id="SM00355">
    <property type="entry name" value="ZnF_C2H2"/>
    <property type="match status" value="4"/>
</dbReference>
<feature type="region of interest" description="Disordered" evidence="8">
    <location>
        <begin position="1823"/>
        <end position="1881"/>
    </location>
</feature>
<feature type="domain" description="Helicase ATP-binding" evidence="10">
    <location>
        <begin position="1151"/>
        <end position="1310"/>
    </location>
</feature>
<comment type="similarity">
    <text evidence="1">Belongs to the helicase family. RecQ subfamily.</text>
</comment>
<evidence type="ECO:0000256" key="1">
    <source>
        <dbReference type="ARBA" id="ARBA00005446"/>
    </source>
</evidence>
<keyword evidence="3" id="KW-0067">ATP-binding</keyword>
<dbReference type="InterPro" id="IPR001650">
    <property type="entry name" value="Helicase_C-like"/>
</dbReference>
<feature type="compositionally biased region" description="Acidic residues" evidence="8">
    <location>
        <begin position="187"/>
        <end position="213"/>
    </location>
</feature>
<feature type="region of interest" description="Disordered" evidence="8">
    <location>
        <begin position="184"/>
        <end position="218"/>
    </location>
</feature>
<keyword evidence="9" id="KW-1133">Transmembrane helix</keyword>
<comment type="caution">
    <text evidence="12">The sequence shown here is derived from an EMBL/GenBank/DDBJ whole genome shotgun (WGS) entry which is preliminary data.</text>
</comment>
<dbReference type="Proteomes" id="UP001465976">
    <property type="component" value="Unassembled WGS sequence"/>
</dbReference>
<dbReference type="Gene3D" id="3.40.50.300">
    <property type="entry name" value="P-loop containing nucleotide triphosphate hydrolases"/>
    <property type="match status" value="2"/>
</dbReference>
<evidence type="ECO:0000256" key="7">
    <source>
        <dbReference type="ARBA" id="ARBA00034808"/>
    </source>
</evidence>
<protein>
    <recommendedName>
        <fullName evidence="7">DNA 3'-5' helicase</fullName>
        <ecNumber evidence="7">5.6.2.4</ecNumber>
    </recommendedName>
</protein>
<dbReference type="Pfam" id="PF00271">
    <property type="entry name" value="Helicase_C"/>
    <property type="match status" value="1"/>
</dbReference>
<reference evidence="12 13" key="1">
    <citation type="submission" date="2024-02" db="EMBL/GenBank/DDBJ databases">
        <title>A draft genome for the cacao thread blight pathogen Marasmius crinis-equi.</title>
        <authorList>
            <person name="Cohen S.P."/>
            <person name="Baruah I.K."/>
            <person name="Amoako-Attah I."/>
            <person name="Bukari Y."/>
            <person name="Meinhardt L.W."/>
            <person name="Bailey B.A."/>
        </authorList>
    </citation>
    <scope>NUCLEOTIDE SEQUENCE [LARGE SCALE GENOMIC DNA]</scope>
    <source>
        <strain evidence="12 13">GH-76</strain>
    </source>
</reference>
<comment type="catalytic activity">
    <reaction evidence="6">
        <text>Couples ATP hydrolysis with the unwinding of duplex DNA by translocating in the 3'-5' direction.</text>
        <dbReference type="EC" id="5.6.2.4"/>
    </reaction>
</comment>
<evidence type="ECO:0000313" key="12">
    <source>
        <dbReference type="EMBL" id="KAL0566552.1"/>
    </source>
</evidence>
<dbReference type="InterPro" id="IPR011545">
    <property type="entry name" value="DEAD/DEAH_box_helicase_dom"/>
</dbReference>
<evidence type="ECO:0000313" key="13">
    <source>
        <dbReference type="Proteomes" id="UP001465976"/>
    </source>
</evidence>
<evidence type="ECO:0000256" key="4">
    <source>
        <dbReference type="ARBA" id="ARBA00023125"/>
    </source>
</evidence>
<evidence type="ECO:0000256" key="5">
    <source>
        <dbReference type="ARBA" id="ARBA00023235"/>
    </source>
</evidence>
<keyword evidence="9" id="KW-0812">Transmembrane</keyword>
<keyword evidence="9" id="KW-0472">Membrane</keyword>
<name>A0ABR3EUG8_9AGAR</name>
<evidence type="ECO:0000256" key="8">
    <source>
        <dbReference type="SAM" id="MobiDB-lite"/>
    </source>
</evidence>